<dbReference type="GO" id="GO:0000014">
    <property type="term" value="F:single-stranded DNA endodeoxyribonuclease activity"/>
    <property type="evidence" value="ECO:0007669"/>
    <property type="project" value="TreeGrafter"/>
</dbReference>
<accession>A0A1I7XFJ0</accession>
<dbReference type="Gene3D" id="1.10.10.1450">
    <property type="match status" value="1"/>
</dbReference>
<evidence type="ECO:0000259" key="1">
    <source>
        <dbReference type="Pfam" id="PF17906"/>
    </source>
</evidence>
<dbReference type="WBParaSite" id="Hba_16242">
    <property type="protein sequence ID" value="Hba_16242"/>
    <property type="gene ID" value="Hba_16242"/>
</dbReference>
<evidence type="ECO:0000313" key="3">
    <source>
        <dbReference type="WBParaSite" id="Hba_16242"/>
    </source>
</evidence>
<dbReference type="Pfam" id="PF17906">
    <property type="entry name" value="HTH_48"/>
    <property type="match status" value="1"/>
</dbReference>
<feature type="domain" description="Mos1 transposase HTH" evidence="1">
    <location>
        <begin position="23"/>
        <end position="67"/>
    </location>
</feature>
<dbReference type="Gene3D" id="1.10.10.10">
    <property type="entry name" value="Winged helix-like DNA-binding domain superfamily/Winged helix DNA-binding domain"/>
    <property type="match status" value="1"/>
</dbReference>
<dbReference type="InterPro" id="IPR052709">
    <property type="entry name" value="Transposase-MT_Hybrid"/>
</dbReference>
<dbReference type="GO" id="GO:0003690">
    <property type="term" value="F:double-stranded DNA binding"/>
    <property type="evidence" value="ECO:0007669"/>
    <property type="project" value="TreeGrafter"/>
</dbReference>
<dbReference type="PANTHER" id="PTHR46060">
    <property type="entry name" value="MARINER MOS1 TRANSPOSASE-LIKE PROTEIN"/>
    <property type="match status" value="1"/>
</dbReference>
<dbReference type="GO" id="GO:0006303">
    <property type="term" value="P:double-strand break repair via nonhomologous end joining"/>
    <property type="evidence" value="ECO:0007669"/>
    <property type="project" value="TreeGrafter"/>
</dbReference>
<proteinExistence type="predicted"/>
<dbReference type="GO" id="GO:0005634">
    <property type="term" value="C:nucleus"/>
    <property type="evidence" value="ECO:0007669"/>
    <property type="project" value="TreeGrafter"/>
</dbReference>
<sequence>MRTEIQIQAKQFLSISCQIKNGKKQIKTILLYEFKIENKAVETALIINQETVDQRTARYWFQKFCNGGESLEDEDGRGHSLVNDDSQLRAIIEADPCKTTQEVAEELNVDNSTVVRHLH</sequence>
<evidence type="ECO:0000313" key="2">
    <source>
        <dbReference type="Proteomes" id="UP000095283"/>
    </source>
</evidence>
<dbReference type="GO" id="GO:0015074">
    <property type="term" value="P:DNA integration"/>
    <property type="evidence" value="ECO:0007669"/>
    <property type="project" value="TreeGrafter"/>
</dbReference>
<dbReference type="GO" id="GO:0042800">
    <property type="term" value="F:histone H3K4 methyltransferase activity"/>
    <property type="evidence" value="ECO:0007669"/>
    <property type="project" value="TreeGrafter"/>
</dbReference>
<dbReference type="GO" id="GO:0044547">
    <property type="term" value="F:DNA topoisomerase binding"/>
    <property type="evidence" value="ECO:0007669"/>
    <property type="project" value="TreeGrafter"/>
</dbReference>
<protein>
    <submittedName>
        <fullName evidence="3">HTH_48 domain-containing protein</fullName>
    </submittedName>
</protein>
<keyword evidence="2" id="KW-1185">Reference proteome</keyword>
<dbReference type="GO" id="GO:0003697">
    <property type="term" value="F:single-stranded DNA binding"/>
    <property type="evidence" value="ECO:0007669"/>
    <property type="project" value="TreeGrafter"/>
</dbReference>
<dbReference type="InterPro" id="IPR041426">
    <property type="entry name" value="Mos1_HTH"/>
</dbReference>
<dbReference type="GO" id="GO:0000793">
    <property type="term" value="C:condensed chromosome"/>
    <property type="evidence" value="ECO:0007669"/>
    <property type="project" value="TreeGrafter"/>
</dbReference>
<dbReference type="GO" id="GO:0035861">
    <property type="term" value="C:site of double-strand break"/>
    <property type="evidence" value="ECO:0007669"/>
    <property type="project" value="TreeGrafter"/>
</dbReference>
<reference evidence="3" key="1">
    <citation type="submission" date="2016-11" db="UniProtKB">
        <authorList>
            <consortium name="WormBaseParasite"/>
        </authorList>
    </citation>
    <scope>IDENTIFICATION</scope>
</reference>
<dbReference type="InterPro" id="IPR036388">
    <property type="entry name" value="WH-like_DNA-bd_sf"/>
</dbReference>
<name>A0A1I7XFJ0_HETBA</name>
<dbReference type="GO" id="GO:0044774">
    <property type="term" value="P:mitotic DNA integrity checkpoint signaling"/>
    <property type="evidence" value="ECO:0007669"/>
    <property type="project" value="TreeGrafter"/>
</dbReference>
<dbReference type="GO" id="GO:0031297">
    <property type="term" value="P:replication fork processing"/>
    <property type="evidence" value="ECO:0007669"/>
    <property type="project" value="TreeGrafter"/>
</dbReference>
<dbReference type="Proteomes" id="UP000095283">
    <property type="component" value="Unplaced"/>
</dbReference>
<organism evidence="2 3">
    <name type="scientific">Heterorhabditis bacteriophora</name>
    <name type="common">Entomopathogenic nematode worm</name>
    <dbReference type="NCBI Taxonomy" id="37862"/>
    <lineage>
        <taxon>Eukaryota</taxon>
        <taxon>Metazoa</taxon>
        <taxon>Ecdysozoa</taxon>
        <taxon>Nematoda</taxon>
        <taxon>Chromadorea</taxon>
        <taxon>Rhabditida</taxon>
        <taxon>Rhabditina</taxon>
        <taxon>Rhabditomorpha</taxon>
        <taxon>Strongyloidea</taxon>
        <taxon>Heterorhabditidae</taxon>
        <taxon>Heterorhabditis</taxon>
    </lineage>
</organism>
<dbReference type="GO" id="GO:0000729">
    <property type="term" value="P:DNA double-strand break processing"/>
    <property type="evidence" value="ECO:0007669"/>
    <property type="project" value="TreeGrafter"/>
</dbReference>
<dbReference type="PANTHER" id="PTHR46060:SF2">
    <property type="entry name" value="HISTONE-LYSINE N-METHYLTRANSFERASE SETMAR"/>
    <property type="match status" value="1"/>
</dbReference>
<dbReference type="AlphaFoldDB" id="A0A1I7XFJ0"/>
<dbReference type="GO" id="GO:0046975">
    <property type="term" value="F:histone H3K36 methyltransferase activity"/>
    <property type="evidence" value="ECO:0007669"/>
    <property type="project" value="TreeGrafter"/>
</dbReference>